<reference evidence="3" key="2">
    <citation type="submission" date="2021-11" db="EMBL/GenBank/DDBJ databases">
        <authorList>
            <person name="Li G."/>
            <person name="Jia Q."/>
            <person name="Yang F."/>
            <person name="Zhang C."/>
            <person name="Singh A."/>
            <person name="Lorenz A.J."/>
            <person name="Jackson-Ziems T."/>
            <person name="Vidaver A."/>
            <person name="Alfano J.R."/>
        </authorList>
    </citation>
    <scope>NUCLEOTIDE SEQUENCE</scope>
    <source>
        <strain evidence="3">CNK-2</strain>
    </source>
</reference>
<feature type="transmembrane region" description="Helical" evidence="1">
    <location>
        <begin position="20"/>
        <end position="39"/>
    </location>
</feature>
<protein>
    <submittedName>
        <fullName evidence="2">Uncharacterized protein</fullName>
    </submittedName>
</protein>
<sequence>MTAPSSRPSRAARDRRGTMVVMGVFLAVVLGFSVSVALRDGTVPAWAWLGLTVGGIVTALTLYRARSRIVTWLLVAVVVVGVAVALRLSGLATAMVHWLLAVLAGAFLSRPEWPWMRSPEERQRERHPRPLASIRPWSGSGLTASLAEVPIGRRGDVETGVRLKAGDVVARVRVDELHRLVTGRAGIAESVDSDAAGRTVYFTRVDSSSSDSIVGEVLVGLPGDALAFLPIADPMPAGSAALLTGSDLASFREWALTIPEP</sequence>
<evidence type="ECO:0000313" key="3">
    <source>
        <dbReference type="EMBL" id="UQB06063.1"/>
    </source>
</evidence>
<dbReference type="AlphaFoldDB" id="A0A399P1U8"/>
<organism evidence="2 4">
    <name type="scientific">Clavibacter nebraskensis</name>
    <dbReference type="NCBI Taxonomy" id="31963"/>
    <lineage>
        <taxon>Bacteria</taxon>
        <taxon>Bacillati</taxon>
        <taxon>Actinomycetota</taxon>
        <taxon>Actinomycetes</taxon>
        <taxon>Micrococcales</taxon>
        <taxon>Microbacteriaceae</taxon>
        <taxon>Clavibacter</taxon>
    </lineage>
</organism>
<evidence type="ECO:0000313" key="5">
    <source>
        <dbReference type="Proteomes" id="UP001056208"/>
    </source>
</evidence>
<accession>A0A399P1U8</accession>
<feature type="transmembrane region" description="Helical" evidence="1">
    <location>
        <begin position="70"/>
        <end position="89"/>
    </location>
</feature>
<dbReference type="Proteomes" id="UP000265361">
    <property type="component" value="Unassembled WGS sequence"/>
</dbReference>
<proteinExistence type="predicted"/>
<feature type="transmembrane region" description="Helical" evidence="1">
    <location>
        <begin position="45"/>
        <end position="63"/>
    </location>
</feature>
<gene>
    <name evidence="2" type="ORF">DZF97_15545</name>
    <name evidence="3" type="ORF">LIV34_001182</name>
</gene>
<keyword evidence="1" id="KW-0472">Membrane</keyword>
<evidence type="ECO:0000256" key="1">
    <source>
        <dbReference type="SAM" id="Phobius"/>
    </source>
</evidence>
<name>A0A399P1U8_9MICO</name>
<keyword evidence="5" id="KW-1185">Reference proteome</keyword>
<dbReference type="RefSeq" id="WP_015489922.1">
    <property type="nucleotide sequence ID" value="NZ_CP033721.2"/>
</dbReference>
<reference evidence="2 4" key="1">
    <citation type="submission" date="2018-08" db="EMBL/GenBank/DDBJ databases">
        <title>Genome Sequence of Clavibacter michiganensis Subspecies type strains, and the Atypical Peach-Colored Strains Isolated from Tomato.</title>
        <authorList>
            <person name="Osdaghi E."/>
            <person name="Portier P."/>
            <person name="Briand M."/>
            <person name="Jacques M.-A."/>
        </authorList>
    </citation>
    <scope>NUCLEOTIDE SEQUENCE [LARGE SCALE GENOMIC DNA]</scope>
    <source>
        <strain evidence="2 4">CFBP 7577</strain>
    </source>
</reference>
<dbReference type="EMBL" id="CP086345">
    <property type="protein sequence ID" value="UQB06063.1"/>
    <property type="molecule type" value="Genomic_DNA"/>
</dbReference>
<dbReference type="Proteomes" id="UP001056208">
    <property type="component" value="Chromosome"/>
</dbReference>
<evidence type="ECO:0000313" key="2">
    <source>
        <dbReference type="EMBL" id="RIJ00185.1"/>
    </source>
</evidence>
<dbReference type="EMBL" id="QWED01000761">
    <property type="protein sequence ID" value="RIJ00185.1"/>
    <property type="molecule type" value="Genomic_DNA"/>
</dbReference>
<keyword evidence="1" id="KW-0812">Transmembrane</keyword>
<keyword evidence="1" id="KW-1133">Transmembrane helix</keyword>
<evidence type="ECO:0000313" key="4">
    <source>
        <dbReference type="Proteomes" id="UP000265361"/>
    </source>
</evidence>
<dbReference type="GeneID" id="92982987"/>